<dbReference type="AlphaFoldDB" id="A0A8C0GWU8"/>
<reference evidence="2" key="1">
    <citation type="submission" date="2025-08" db="UniProtKB">
        <authorList>
            <consortium name="Ensembl"/>
        </authorList>
    </citation>
    <scope>IDENTIFICATION</scope>
</reference>
<protein>
    <submittedName>
        <fullName evidence="2">Uncharacterized protein</fullName>
    </submittedName>
</protein>
<name>A0A8C0GWU8_CHEAB</name>
<organism evidence="2 3">
    <name type="scientific">Chelonoidis abingdonii</name>
    <name type="common">Abingdon island giant tortoise</name>
    <name type="synonym">Testudo abingdonii</name>
    <dbReference type="NCBI Taxonomy" id="106734"/>
    <lineage>
        <taxon>Eukaryota</taxon>
        <taxon>Metazoa</taxon>
        <taxon>Chordata</taxon>
        <taxon>Craniata</taxon>
        <taxon>Vertebrata</taxon>
        <taxon>Euteleostomi</taxon>
        <taxon>Archelosauria</taxon>
        <taxon>Testudinata</taxon>
        <taxon>Testudines</taxon>
        <taxon>Cryptodira</taxon>
        <taxon>Durocryptodira</taxon>
        <taxon>Testudinoidea</taxon>
        <taxon>Testudinidae</taxon>
        <taxon>Chelonoidis</taxon>
    </lineage>
</organism>
<evidence type="ECO:0000313" key="3">
    <source>
        <dbReference type="Proteomes" id="UP000694404"/>
    </source>
</evidence>
<feature type="region of interest" description="Disordered" evidence="1">
    <location>
        <begin position="48"/>
        <end position="72"/>
    </location>
</feature>
<dbReference type="Proteomes" id="UP000694404">
    <property type="component" value="Unplaced"/>
</dbReference>
<accession>A0A8C0GWU8</accession>
<sequence>MPIIISLYWGSSQPNGTTSCWFHHFYCGSTKTGASLCYSVYRHVLRDSHSPKDRSPAPAKGPPTYKRAQSKPSKFLTLPAETSRAKRRYSLNGELMEYRWYGNSHNTGGLWSKRSMSMNGMLIQSDNSDVDSGKATFSSSEWILESTV</sequence>
<dbReference type="Ensembl" id="ENSCABT00000016294.1">
    <property type="protein sequence ID" value="ENSCABP00000014875.1"/>
    <property type="gene ID" value="ENSCABG00000011117.1"/>
</dbReference>
<keyword evidence="3" id="KW-1185">Reference proteome</keyword>
<reference evidence="2" key="2">
    <citation type="submission" date="2025-09" db="UniProtKB">
        <authorList>
            <consortium name="Ensembl"/>
        </authorList>
    </citation>
    <scope>IDENTIFICATION</scope>
</reference>
<proteinExistence type="predicted"/>
<evidence type="ECO:0000313" key="2">
    <source>
        <dbReference type="Ensembl" id="ENSCABP00000014875.1"/>
    </source>
</evidence>
<evidence type="ECO:0000256" key="1">
    <source>
        <dbReference type="SAM" id="MobiDB-lite"/>
    </source>
</evidence>